<dbReference type="GO" id="GO:0003677">
    <property type="term" value="F:DNA binding"/>
    <property type="evidence" value="ECO:0007669"/>
    <property type="project" value="UniProtKB-UniRule"/>
</dbReference>
<evidence type="ECO:0000256" key="1">
    <source>
        <dbReference type="ARBA" id="ARBA00005820"/>
    </source>
</evidence>
<sequence>MRACSNSMAPRIWKNMRPTAVEVSMPASCPRLRPRRRPHPASAAARLVSTCTLQSVQPLCSGGLMRFGILGPLEVVDGGGARVTVGGPQQQALLAVLLLHANRVVSTDRLIEHLWPDQAPAAARELLQGCVARLRRVLSADGGRQPVVTRTPGYVLEARPGELDRDRFEQLTAAAHALAGDDSIGALEERSALLTEALGLWRGPVLDGISLDARRVEALHLEERRLAALEERVEVDLRLGRHTDIVGELRSCVRLHPLRERFWALLMIALARAGRQGDALAAFRRLRENLVDQLGVEPSASLQELHQQILSGGEASTVASGIAAQITWAPAVGGSVESLADPAWPSRRTVGGGNGRSRPGSRAQAGRGHARRGGPTRPAEQLVRFTAVNGRRVAWSAVGSGPVLAAGGWFCGHLELDWRNPDFRRYVTALAEHFTVVRYDRPGSGLSDRDALPGTDLDDEIAVLAAVVDDVAGTSGRVALLGGSSGGCVAAGYAAMFPDRVERLVLYGSYANGAEITEHLARESLLSIVGTHAGVGSRLLADIFVPDGRTDERDEFAAFMRASSTPAIAETSLRMVYGYDVRDRLGGVRAPTHVLHRREDRAIPFALGQDMASRIPGASFMALDGKDHLPWRGDSATVVQAVLCFLGDDDQALRPPGDG</sequence>
<keyword evidence="2" id="KW-0805">Transcription regulation</keyword>
<accession>A0A4V2YYT0</accession>
<proteinExistence type="inferred from homology"/>
<dbReference type="InterPro" id="IPR016032">
    <property type="entry name" value="Sig_transdc_resp-reg_C-effctor"/>
</dbReference>
<dbReference type="GO" id="GO:0000160">
    <property type="term" value="P:phosphorelay signal transduction system"/>
    <property type="evidence" value="ECO:0007669"/>
    <property type="project" value="InterPro"/>
</dbReference>
<dbReference type="PROSITE" id="PS51755">
    <property type="entry name" value="OMPR_PHOB"/>
    <property type="match status" value="1"/>
</dbReference>
<feature type="domain" description="OmpR/PhoB-type" evidence="7">
    <location>
        <begin position="56"/>
        <end position="158"/>
    </location>
</feature>
<dbReference type="SMART" id="SM00862">
    <property type="entry name" value="Trans_reg_C"/>
    <property type="match status" value="1"/>
</dbReference>
<protein>
    <submittedName>
        <fullName evidence="8">Alpha/beta fold hydrolase</fullName>
    </submittedName>
</protein>
<dbReference type="Pfam" id="PF00486">
    <property type="entry name" value="Trans_reg_C"/>
    <property type="match status" value="1"/>
</dbReference>
<comment type="similarity">
    <text evidence="1">Belongs to the AfsR/DnrI/RedD regulatory family.</text>
</comment>
<evidence type="ECO:0000313" key="8">
    <source>
        <dbReference type="EMBL" id="TDD94347.1"/>
    </source>
</evidence>
<evidence type="ECO:0000256" key="3">
    <source>
        <dbReference type="ARBA" id="ARBA00023125"/>
    </source>
</evidence>
<dbReference type="PRINTS" id="PR00111">
    <property type="entry name" value="ABHYDROLASE"/>
</dbReference>
<evidence type="ECO:0000256" key="2">
    <source>
        <dbReference type="ARBA" id="ARBA00023015"/>
    </source>
</evidence>
<gene>
    <name evidence="8" type="ORF">E1298_07050</name>
</gene>
<dbReference type="AlphaFoldDB" id="A0A4V2YYT0"/>
<feature type="compositionally biased region" description="Low complexity" evidence="6">
    <location>
        <begin position="356"/>
        <end position="367"/>
    </location>
</feature>
<dbReference type="SUPFAM" id="SSF53474">
    <property type="entry name" value="alpha/beta-Hydrolases"/>
    <property type="match status" value="1"/>
</dbReference>
<feature type="DNA-binding region" description="OmpR/PhoB-type" evidence="5">
    <location>
        <begin position="56"/>
        <end position="158"/>
    </location>
</feature>
<evidence type="ECO:0000313" key="9">
    <source>
        <dbReference type="Proteomes" id="UP000294513"/>
    </source>
</evidence>
<dbReference type="OrthoDB" id="495620at2"/>
<keyword evidence="8" id="KW-0378">Hydrolase</keyword>
<dbReference type="InterPro" id="IPR001867">
    <property type="entry name" value="OmpR/PhoB-type_DNA-bd"/>
</dbReference>
<dbReference type="SMART" id="SM01043">
    <property type="entry name" value="BTAD"/>
    <property type="match status" value="1"/>
</dbReference>
<dbReference type="Gene3D" id="1.10.10.10">
    <property type="entry name" value="Winged helix-like DNA-binding domain superfamily/Winged helix DNA-binding domain"/>
    <property type="match status" value="1"/>
</dbReference>
<feature type="region of interest" description="Disordered" evidence="6">
    <location>
        <begin position="340"/>
        <end position="380"/>
    </location>
</feature>
<name>A0A4V2YYT0_9ACTN</name>
<dbReference type="SUPFAM" id="SSF46894">
    <property type="entry name" value="C-terminal effector domain of the bipartite response regulators"/>
    <property type="match status" value="1"/>
</dbReference>
<keyword evidence="3 5" id="KW-0238">DNA-binding</keyword>
<reference evidence="8 9" key="1">
    <citation type="submission" date="2019-03" db="EMBL/GenBank/DDBJ databases">
        <title>Draft genome sequences of novel Actinobacteria.</title>
        <authorList>
            <person name="Sahin N."/>
            <person name="Ay H."/>
            <person name="Saygin H."/>
        </authorList>
    </citation>
    <scope>NUCLEOTIDE SEQUENCE [LARGE SCALE GENOMIC DNA]</scope>
    <source>
        <strain evidence="8 9">H3C3</strain>
    </source>
</reference>
<dbReference type="EMBL" id="SMKU01000020">
    <property type="protein sequence ID" value="TDD94347.1"/>
    <property type="molecule type" value="Genomic_DNA"/>
</dbReference>
<dbReference type="Pfam" id="PF03704">
    <property type="entry name" value="BTAD"/>
    <property type="match status" value="1"/>
</dbReference>
<dbReference type="PANTHER" id="PTHR35807">
    <property type="entry name" value="TRANSCRIPTIONAL REGULATOR REDD-RELATED"/>
    <property type="match status" value="1"/>
</dbReference>
<dbReference type="CDD" id="cd15831">
    <property type="entry name" value="BTAD"/>
    <property type="match status" value="1"/>
</dbReference>
<dbReference type="Proteomes" id="UP000294513">
    <property type="component" value="Unassembled WGS sequence"/>
</dbReference>
<dbReference type="InterPro" id="IPR000073">
    <property type="entry name" value="AB_hydrolase_1"/>
</dbReference>
<dbReference type="SUPFAM" id="SSF48452">
    <property type="entry name" value="TPR-like"/>
    <property type="match status" value="1"/>
</dbReference>
<evidence type="ECO:0000256" key="4">
    <source>
        <dbReference type="ARBA" id="ARBA00023163"/>
    </source>
</evidence>
<dbReference type="GO" id="GO:0016787">
    <property type="term" value="F:hydrolase activity"/>
    <property type="evidence" value="ECO:0007669"/>
    <property type="project" value="UniProtKB-KW"/>
</dbReference>
<dbReference type="PANTHER" id="PTHR35807:SF1">
    <property type="entry name" value="TRANSCRIPTIONAL REGULATOR REDD"/>
    <property type="match status" value="1"/>
</dbReference>
<keyword evidence="9" id="KW-1185">Reference proteome</keyword>
<evidence type="ECO:0000259" key="7">
    <source>
        <dbReference type="PROSITE" id="PS51755"/>
    </source>
</evidence>
<evidence type="ECO:0000256" key="5">
    <source>
        <dbReference type="PROSITE-ProRule" id="PRU01091"/>
    </source>
</evidence>
<dbReference type="Pfam" id="PF12697">
    <property type="entry name" value="Abhydrolase_6"/>
    <property type="match status" value="1"/>
</dbReference>
<dbReference type="InterPro" id="IPR005158">
    <property type="entry name" value="BTAD"/>
</dbReference>
<dbReference type="Gene3D" id="1.25.40.10">
    <property type="entry name" value="Tetratricopeptide repeat domain"/>
    <property type="match status" value="1"/>
</dbReference>
<dbReference type="GO" id="GO:0006355">
    <property type="term" value="P:regulation of DNA-templated transcription"/>
    <property type="evidence" value="ECO:0007669"/>
    <property type="project" value="InterPro"/>
</dbReference>
<organism evidence="8 9">
    <name type="scientific">Actinomadura rubrisoli</name>
    <dbReference type="NCBI Taxonomy" id="2530368"/>
    <lineage>
        <taxon>Bacteria</taxon>
        <taxon>Bacillati</taxon>
        <taxon>Actinomycetota</taxon>
        <taxon>Actinomycetes</taxon>
        <taxon>Streptosporangiales</taxon>
        <taxon>Thermomonosporaceae</taxon>
        <taxon>Actinomadura</taxon>
    </lineage>
</organism>
<dbReference type="InterPro" id="IPR051677">
    <property type="entry name" value="AfsR-DnrI-RedD_regulator"/>
</dbReference>
<comment type="caution">
    <text evidence="8">The sequence shown here is derived from an EMBL/GenBank/DDBJ whole genome shotgun (WGS) entry which is preliminary data.</text>
</comment>
<dbReference type="InterPro" id="IPR011990">
    <property type="entry name" value="TPR-like_helical_dom_sf"/>
</dbReference>
<dbReference type="Gene3D" id="3.40.50.1820">
    <property type="entry name" value="alpha/beta hydrolase"/>
    <property type="match status" value="1"/>
</dbReference>
<dbReference type="InterPro" id="IPR029058">
    <property type="entry name" value="AB_hydrolase_fold"/>
</dbReference>
<evidence type="ECO:0000256" key="6">
    <source>
        <dbReference type="SAM" id="MobiDB-lite"/>
    </source>
</evidence>
<dbReference type="InterPro" id="IPR036388">
    <property type="entry name" value="WH-like_DNA-bd_sf"/>
</dbReference>
<keyword evidence="4" id="KW-0804">Transcription</keyword>